<dbReference type="NCBIfam" id="TIGR00475">
    <property type="entry name" value="selB"/>
    <property type="match status" value="1"/>
</dbReference>
<keyword evidence="4" id="KW-0547">Nucleotide-binding</keyword>
<name>A0A501WCA6_9RHOB</name>
<dbReference type="GO" id="GO:0005737">
    <property type="term" value="C:cytoplasm"/>
    <property type="evidence" value="ECO:0007669"/>
    <property type="project" value="UniProtKB-SubCell"/>
</dbReference>
<comment type="subcellular location">
    <subcellularLocation>
        <location evidence="1">Cytoplasm</location>
    </subcellularLocation>
</comment>
<dbReference type="PANTHER" id="PTHR43721">
    <property type="entry name" value="ELONGATION FACTOR TU-RELATED"/>
    <property type="match status" value="1"/>
</dbReference>
<dbReference type="Pfam" id="PF00009">
    <property type="entry name" value="GTP_EFTU"/>
    <property type="match status" value="1"/>
</dbReference>
<dbReference type="GO" id="GO:0003746">
    <property type="term" value="F:translation elongation factor activity"/>
    <property type="evidence" value="ECO:0007669"/>
    <property type="project" value="UniProtKB-KW"/>
</dbReference>
<evidence type="ECO:0000256" key="8">
    <source>
        <dbReference type="ARBA" id="ARBA00031615"/>
    </source>
</evidence>
<dbReference type="SUPFAM" id="SSF50447">
    <property type="entry name" value="Translation proteins"/>
    <property type="match status" value="1"/>
</dbReference>
<dbReference type="GO" id="GO:0003723">
    <property type="term" value="F:RNA binding"/>
    <property type="evidence" value="ECO:0007669"/>
    <property type="project" value="InterPro"/>
</dbReference>
<protein>
    <recommendedName>
        <fullName evidence="2">Selenocysteine-specific elongation factor</fullName>
    </recommendedName>
    <alternativeName>
        <fullName evidence="8">SelB translation factor</fullName>
    </alternativeName>
</protein>
<dbReference type="InterPro" id="IPR015191">
    <property type="entry name" value="SelB_WHD4"/>
</dbReference>
<dbReference type="PRINTS" id="PR00315">
    <property type="entry name" value="ELONGATNFCT"/>
</dbReference>
<feature type="domain" description="Tr-type G" evidence="10">
    <location>
        <begin position="1"/>
        <end position="174"/>
    </location>
</feature>
<accession>A0A501WCA6</accession>
<comment type="function">
    <text evidence="7">Translation factor necessary for the incorporation of selenocysteine into proteins. It probably replaces EF-Tu for the insertion of selenocysteine directed by the UGA codon. SelB binds GTP and GDP.</text>
</comment>
<dbReference type="InterPro" id="IPR036390">
    <property type="entry name" value="WH_DNA-bd_sf"/>
</dbReference>
<evidence type="ECO:0000259" key="10">
    <source>
        <dbReference type="PROSITE" id="PS51722"/>
    </source>
</evidence>
<sequence length="676" mass="70732">MIIGTAGHIDHGKTALVKALTGVDADRLAEEKARGITIDLGFAYRHLPGAPEHAISGFVDVPGHERFVHTMLAGAGGIDFALIVVAADDGVMPQTREHVAILDLLGLSLGAVALTKCDLAGEARRAEVGAEVAALLAETGLAGAPVFPVSAVTGEGIDALRGHLAGQERAARPRPGQGRARLLVDRCFTLRGAGTVVTGTVVSGAFATGERVAVSPSGLTARIRSIHAQNTPAERGEAGQRCALNLAGEGVAREAIARGDVVLDPALLAPSDRIDATLRVLASEPRPVGTWFPARLHTGAAEVGARVVPLGDPIGPGGAGLAQLVLDRPVAGFVGDRYILRDVSARRTLGGGVFLDLRAPARKRRTEARRALLAAAAPRDPGAALAGLLATGELVAPDAFARDRALSDAELAAAVAAPGAEWFGGLLAAPGGVARLRAAIGAELAAWHEANPELHGMPRERLRLALTPRPPKEPFLDHLRAEAAAGRLVLDGAFLRLPGHVARLTEADEEIYARVAGGLGGAARFRPPRVRDFAGELGLDEAEIRRVMKLCARAGRVDEIAKDHFFLRATTAEMADFVRSLSAAAPEGWFTAAAFRDRMENGRKVAIQILDFFDRQGLTLRRGDLRRINPHRADLYARAGSDGGESSPVGRPDFKSGWGGETVPGGFDSHSPSPDP</sequence>
<dbReference type="CDD" id="cd04171">
    <property type="entry name" value="SelB"/>
    <property type="match status" value="1"/>
</dbReference>
<keyword evidence="11" id="KW-0251">Elongation factor</keyword>
<dbReference type="PANTHER" id="PTHR43721:SF22">
    <property type="entry name" value="ELONGATION FACTOR TU, MITOCHONDRIAL"/>
    <property type="match status" value="1"/>
</dbReference>
<dbReference type="InterPro" id="IPR004161">
    <property type="entry name" value="EFTu-like_2"/>
</dbReference>
<evidence type="ECO:0000313" key="11">
    <source>
        <dbReference type="EMBL" id="TPE47563.1"/>
    </source>
</evidence>
<dbReference type="GO" id="GO:0001514">
    <property type="term" value="P:selenocysteine incorporation"/>
    <property type="evidence" value="ECO:0007669"/>
    <property type="project" value="InterPro"/>
</dbReference>
<dbReference type="SUPFAM" id="SSF46785">
    <property type="entry name" value="Winged helix' DNA-binding domain"/>
    <property type="match status" value="3"/>
</dbReference>
<evidence type="ECO:0000256" key="6">
    <source>
        <dbReference type="ARBA" id="ARBA00023134"/>
    </source>
</evidence>
<keyword evidence="3" id="KW-0963">Cytoplasm</keyword>
<dbReference type="InterPro" id="IPR050055">
    <property type="entry name" value="EF-Tu_GTPase"/>
</dbReference>
<dbReference type="InterPro" id="IPR057335">
    <property type="entry name" value="Beta-barrel_SelB"/>
</dbReference>
<organism evidence="11 12">
    <name type="scientific">Amaricoccus solimangrovi</name>
    <dbReference type="NCBI Taxonomy" id="2589815"/>
    <lineage>
        <taxon>Bacteria</taxon>
        <taxon>Pseudomonadati</taxon>
        <taxon>Pseudomonadota</taxon>
        <taxon>Alphaproteobacteria</taxon>
        <taxon>Rhodobacterales</taxon>
        <taxon>Paracoccaceae</taxon>
        <taxon>Amaricoccus</taxon>
    </lineage>
</organism>
<dbReference type="Gene3D" id="2.40.30.10">
    <property type="entry name" value="Translation factors"/>
    <property type="match status" value="1"/>
</dbReference>
<dbReference type="SUPFAM" id="SSF52540">
    <property type="entry name" value="P-loop containing nucleoside triphosphate hydrolases"/>
    <property type="match status" value="1"/>
</dbReference>
<dbReference type="Pfam" id="PF09107">
    <property type="entry name" value="WHD_3rd_SelB"/>
    <property type="match status" value="1"/>
</dbReference>
<dbReference type="GO" id="GO:0005525">
    <property type="term" value="F:GTP binding"/>
    <property type="evidence" value="ECO:0007669"/>
    <property type="project" value="UniProtKB-KW"/>
</dbReference>
<evidence type="ECO:0000256" key="7">
    <source>
        <dbReference type="ARBA" id="ARBA00025526"/>
    </source>
</evidence>
<dbReference type="InterPro" id="IPR036388">
    <property type="entry name" value="WH-like_DNA-bd_sf"/>
</dbReference>
<proteinExistence type="predicted"/>
<reference evidence="11 12" key="1">
    <citation type="submission" date="2019-06" db="EMBL/GenBank/DDBJ databases">
        <title>A novel bacterium of genus Amaricoccus, isolated from marine sediment.</title>
        <authorList>
            <person name="Huang H."/>
            <person name="Mo K."/>
            <person name="Hu Y."/>
        </authorList>
    </citation>
    <scope>NUCLEOTIDE SEQUENCE [LARGE SCALE GENOMIC DNA]</scope>
    <source>
        <strain evidence="11 12">HB172011</strain>
    </source>
</reference>
<dbReference type="InterPro" id="IPR009001">
    <property type="entry name" value="Transl_elong_EF1A/Init_IF2_C"/>
</dbReference>
<dbReference type="EMBL" id="VFRP01000029">
    <property type="protein sequence ID" value="TPE47563.1"/>
    <property type="molecule type" value="Genomic_DNA"/>
</dbReference>
<evidence type="ECO:0000256" key="4">
    <source>
        <dbReference type="ARBA" id="ARBA00022741"/>
    </source>
</evidence>
<keyword evidence="6" id="KW-0342">GTP-binding</keyword>
<dbReference type="GO" id="GO:0004020">
    <property type="term" value="F:adenylylsulfate kinase activity"/>
    <property type="evidence" value="ECO:0007669"/>
    <property type="project" value="UniProtKB-EC"/>
</dbReference>
<dbReference type="Pfam" id="PF09106">
    <property type="entry name" value="WHD_2nd_SelB"/>
    <property type="match status" value="1"/>
</dbReference>
<evidence type="ECO:0000256" key="3">
    <source>
        <dbReference type="ARBA" id="ARBA00022490"/>
    </source>
</evidence>
<dbReference type="PROSITE" id="PS51722">
    <property type="entry name" value="G_TR_2"/>
    <property type="match status" value="1"/>
</dbReference>
<dbReference type="CDD" id="cd03696">
    <property type="entry name" value="SelB_II"/>
    <property type="match status" value="1"/>
</dbReference>
<evidence type="ECO:0000256" key="5">
    <source>
        <dbReference type="ARBA" id="ARBA00022917"/>
    </source>
</evidence>
<dbReference type="InterPro" id="IPR000795">
    <property type="entry name" value="T_Tr_GTP-bd_dom"/>
</dbReference>
<evidence type="ECO:0000256" key="1">
    <source>
        <dbReference type="ARBA" id="ARBA00004496"/>
    </source>
</evidence>
<dbReference type="Gene3D" id="3.40.50.300">
    <property type="entry name" value="P-loop containing nucleotide triphosphate hydrolases"/>
    <property type="match status" value="1"/>
</dbReference>
<dbReference type="InterPro" id="IPR004535">
    <property type="entry name" value="Transl_elong_SelB"/>
</dbReference>
<dbReference type="InterPro" id="IPR027417">
    <property type="entry name" value="P-loop_NTPase"/>
</dbReference>
<feature type="region of interest" description="Disordered" evidence="9">
    <location>
        <begin position="636"/>
        <end position="676"/>
    </location>
</feature>
<dbReference type="InterPro" id="IPR015190">
    <property type="entry name" value="Elong_fac_SelB-wing-hlx_typ-2"/>
</dbReference>
<dbReference type="GO" id="GO:0003924">
    <property type="term" value="F:GTPase activity"/>
    <property type="evidence" value="ECO:0007669"/>
    <property type="project" value="InterPro"/>
</dbReference>
<evidence type="ECO:0000256" key="2">
    <source>
        <dbReference type="ARBA" id="ARBA00015953"/>
    </source>
</evidence>
<dbReference type="OrthoDB" id="9803139at2"/>
<dbReference type="Gene3D" id="1.10.10.10">
    <property type="entry name" value="Winged helix-like DNA-binding domain superfamily/Winged helix DNA-binding domain"/>
    <property type="match status" value="3"/>
</dbReference>
<dbReference type="InterPro" id="IPR009000">
    <property type="entry name" value="Transl_B-barrel_sf"/>
</dbReference>
<keyword evidence="12" id="KW-1185">Reference proteome</keyword>
<evidence type="ECO:0000313" key="12">
    <source>
        <dbReference type="Proteomes" id="UP000319255"/>
    </source>
</evidence>
<dbReference type="Pfam" id="PF03144">
    <property type="entry name" value="GTP_EFTU_D2"/>
    <property type="match status" value="1"/>
</dbReference>
<dbReference type="SUPFAM" id="SSF50465">
    <property type="entry name" value="EF-Tu/eEF-1alpha/eIF2-gamma C-terminal domain"/>
    <property type="match status" value="1"/>
</dbReference>
<gene>
    <name evidence="11" type="primary">selB</name>
    <name evidence="11" type="ORF">FJM51_19720</name>
</gene>
<dbReference type="Pfam" id="PF25461">
    <property type="entry name" value="Beta-barrel_SelB"/>
    <property type="match status" value="1"/>
</dbReference>
<dbReference type="Proteomes" id="UP000319255">
    <property type="component" value="Unassembled WGS sequence"/>
</dbReference>
<dbReference type="CDD" id="cd15491">
    <property type="entry name" value="selB_III"/>
    <property type="match status" value="1"/>
</dbReference>
<evidence type="ECO:0000256" key="9">
    <source>
        <dbReference type="SAM" id="MobiDB-lite"/>
    </source>
</evidence>
<keyword evidence="5" id="KW-0648">Protein biosynthesis</keyword>
<dbReference type="AlphaFoldDB" id="A0A501WCA6"/>
<comment type="caution">
    <text evidence="11">The sequence shown here is derived from an EMBL/GenBank/DDBJ whole genome shotgun (WGS) entry which is preliminary data.</text>
</comment>